<evidence type="ECO:0000259" key="2">
    <source>
        <dbReference type="Pfam" id="PF01796"/>
    </source>
</evidence>
<dbReference type="PANTHER" id="PTHR34075">
    <property type="entry name" value="BLR3430 PROTEIN"/>
    <property type="match status" value="1"/>
</dbReference>
<feature type="domain" description="ChsH2 C-terminal OB-fold" evidence="2">
    <location>
        <begin position="39"/>
        <end position="100"/>
    </location>
</feature>
<sequence>MSQVPPPAVAMACCTACRRWFVVAPARCPADAAHEILDRPLSGHGVVFSFTVTHQPMRASAGDRVPYATVLVELDEGPRVLAHVDASLPRPAIGQPVLIRAQDDADDPHIPPGAYIATARPRTPEGTP</sequence>
<dbReference type="EMBL" id="CP073721">
    <property type="protein sequence ID" value="UWZ34413.1"/>
    <property type="molecule type" value="Genomic_DNA"/>
</dbReference>
<proteinExistence type="predicted"/>
<name>A0ABY5Z0V9_9ACTN</name>
<evidence type="ECO:0000256" key="1">
    <source>
        <dbReference type="SAM" id="MobiDB-lite"/>
    </source>
</evidence>
<feature type="region of interest" description="Disordered" evidence="1">
    <location>
        <begin position="102"/>
        <end position="128"/>
    </location>
</feature>
<dbReference type="RefSeq" id="WP_260723730.1">
    <property type="nucleotide sequence ID" value="NZ_BAAABS010000011.1"/>
</dbReference>
<gene>
    <name evidence="3" type="ORF">Drose_24680</name>
</gene>
<dbReference type="Pfam" id="PF01796">
    <property type="entry name" value="OB_ChsH2_C"/>
    <property type="match status" value="1"/>
</dbReference>
<dbReference type="InterPro" id="IPR052513">
    <property type="entry name" value="Thioester_dehydratase-like"/>
</dbReference>
<dbReference type="SUPFAM" id="SSF50249">
    <property type="entry name" value="Nucleic acid-binding proteins"/>
    <property type="match status" value="1"/>
</dbReference>
<dbReference type="InterPro" id="IPR002878">
    <property type="entry name" value="ChsH2_C"/>
</dbReference>
<evidence type="ECO:0000313" key="4">
    <source>
        <dbReference type="Proteomes" id="UP001058271"/>
    </source>
</evidence>
<keyword evidence="4" id="KW-1185">Reference proteome</keyword>
<dbReference type="InterPro" id="IPR012340">
    <property type="entry name" value="NA-bd_OB-fold"/>
</dbReference>
<dbReference type="PANTHER" id="PTHR34075:SF5">
    <property type="entry name" value="BLR3430 PROTEIN"/>
    <property type="match status" value="1"/>
</dbReference>
<evidence type="ECO:0000313" key="3">
    <source>
        <dbReference type="EMBL" id="UWZ34413.1"/>
    </source>
</evidence>
<organism evidence="3 4">
    <name type="scientific">Dactylosporangium roseum</name>
    <dbReference type="NCBI Taxonomy" id="47989"/>
    <lineage>
        <taxon>Bacteria</taxon>
        <taxon>Bacillati</taxon>
        <taxon>Actinomycetota</taxon>
        <taxon>Actinomycetes</taxon>
        <taxon>Micromonosporales</taxon>
        <taxon>Micromonosporaceae</taxon>
        <taxon>Dactylosporangium</taxon>
    </lineage>
</organism>
<dbReference type="Proteomes" id="UP001058271">
    <property type="component" value="Chromosome"/>
</dbReference>
<reference evidence="3" key="1">
    <citation type="submission" date="2021-04" db="EMBL/GenBank/DDBJ databases">
        <title>Biosynthetic gene clusters of Dactylosporangioum roseum.</title>
        <authorList>
            <person name="Hartkoorn R.C."/>
            <person name="Beaudoing E."/>
            <person name="Hot D."/>
            <person name="Moureu S."/>
        </authorList>
    </citation>
    <scope>NUCLEOTIDE SEQUENCE</scope>
    <source>
        <strain evidence="3">NRRL B-16295</strain>
    </source>
</reference>
<accession>A0ABY5Z0V9</accession>
<protein>
    <submittedName>
        <fullName evidence="3">OB-fold domain-containing protein</fullName>
    </submittedName>
</protein>